<dbReference type="Pfam" id="PF10403">
    <property type="entry name" value="BHD_1"/>
    <property type="match status" value="1"/>
</dbReference>
<protein>
    <recommendedName>
        <fullName evidence="2">Rad4 beta-hairpin domain-containing protein</fullName>
    </recommendedName>
</protein>
<dbReference type="PANTHER" id="PTHR12135:SF0">
    <property type="entry name" value="DNA REPAIR PROTEIN COMPLEMENTING XP-C CELLS"/>
    <property type="match status" value="1"/>
</dbReference>
<proteinExistence type="predicted"/>
<dbReference type="SMART" id="SM01030">
    <property type="entry name" value="BHD_1"/>
    <property type="match status" value="1"/>
</dbReference>
<feature type="compositionally biased region" description="Polar residues" evidence="1">
    <location>
        <begin position="72"/>
        <end position="85"/>
    </location>
</feature>
<dbReference type="PANTHER" id="PTHR12135">
    <property type="entry name" value="DNA REPAIR PROTEIN XP-C / RAD4"/>
    <property type="match status" value="1"/>
</dbReference>
<gene>
    <name evidence="3" type="ORF">KSP40_PGU003222</name>
</gene>
<organism evidence="3 4">
    <name type="scientific">Platanthera guangdongensis</name>
    <dbReference type="NCBI Taxonomy" id="2320717"/>
    <lineage>
        <taxon>Eukaryota</taxon>
        <taxon>Viridiplantae</taxon>
        <taxon>Streptophyta</taxon>
        <taxon>Embryophyta</taxon>
        <taxon>Tracheophyta</taxon>
        <taxon>Spermatophyta</taxon>
        <taxon>Magnoliopsida</taxon>
        <taxon>Liliopsida</taxon>
        <taxon>Asparagales</taxon>
        <taxon>Orchidaceae</taxon>
        <taxon>Orchidoideae</taxon>
        <taxon>Orchideae</taxon>
        <taxon>Orchidinae</taxon>
        <taxon>Platanthera</taxon>
    </lineage>
</organism>
<comment type="caution">
    <text evidence="3">The sequence shown here is derived from an EMBL/GenBank/DDBJ whole genome shotgun (WGS) entry which is preliminary data.</text>
</comment>
<dbReference type="Gene3D" id="2.20.20.110">
    <property type="entry name" value="Rad4, beta-hairpin domain BHD1"/>
    <property type="match status" value="1"/>
</dbReference>
<feature type="region of interest" description="Disordered" evidence="1">
    <location>
        <begin position="59"/>
        <end position="85"/>
    </location>
</feature>
<evidence type="ECO:0000256" key="1">
    <source>
        <dbReference type="SAM" id="MobiDB-lite"/>
    </source>
</evidence>
<dbReference type="EMBL" id="JBBWWR010000018">
    <property type="protein sequence ID" value="KAK8943490.1"/>
    <property type="molecule type" value="Genomic_DNA"/>
</dbReference>
<keyword evidence="4" id="KW-1185">Reference proteome</keyword>
<evidence type="ECO:0000259" key="2">
    <source>
        <dbReference type="SMART" id="SM01030"/>
    </source>
</evidence>
<evidence type="ECO:0000313" key="3">
    <source>
        <dbReference type="EMBL" id="KAK8943490.1"/>
    </source>
</evidence>
<dbReference type="InterPro" id="IPR018326">
    <property type="entry name" value="Rad4_beta-hairpin_dom1"/>
</dbReference>
<accession>A0ABR2LKW0</accession>
<sequence>MRVSLGTRKLGGHPYKLATNIAWYSRDGYCRHWYRVTSQRIDSNWWDTVLAPLKELESSENSSQGCSDHLNSKNTVDSKQIGVSNSNNIPLKNQSLFSRSSLEDMDLETRSLTEPIPTNQLAFKNHNLYAIEKWLIKYQVLHPKGPIVGWCSGHPVFPRSCVQTVQTRQKWLRDGLQVRENEIPAKVSFMGFWKLINTWRLLIAPVHFAGFRRKELGNTHVLSMGMSFLHARQCTRARPFVGAVYVHGRACAFICSTFLHARPVRLYVHGHACVFS</sequence>
<evidence type="ECO:0000313" key="4">
    <source>
        <dbReference type="Proteomes" id="UP001412067"/>
    </source>
</evidence>
<reference evidence="3 4" key="1">
    <citation type="journal article" date="2022" name="Nat. Plants">
        <title>Genomes of leafy and leafless Platanthera orchids illuminate the evolution of mycoheterotrophy.</title>
        <authorList>
            <person name="Li M.H."/>
            <person name="Liu K.W."/>
            <person name="Li Z."/>
            <person name="Lu H.C."/>
            <person name="Ye Q.L."/>
            <person name="Zhang D."/>
            <person name="Wang J.Y."/>
            <person name="Li Y.F."/>
            <person name="Zhong Z.M."/>
            <person name="Liu X."/>
            <person name="Yu X."/>
            <person name="Liu D.K."/>
            <person name="Tu X.D."/>
            <person name="Liu B."/>
            <person name="Hao Y."/>
            <person name="Liao X.Y."/>
            <person name="Jiang Y.T."/>
            <person name="Sun W.H."/>
            <person name="Chen J."/>
            <person name="Chen Y.Q."/>
            <person name="Ai Y."/>
            <person name="Zhai J.W."/>
            <person name="Wu S.S."/>
            <person name="Zhou Z."/>
            <person name="Hsiao Y.Y."/>
            <person name="Wu W.L."/>
            <person name="Chen Y.Y."/>
            <person name="Lin Y.F."/>
            <person name="Hsu J.L."/>
            <person name="Li C.Y."/>
            <person name="Wang Z.W."/>
            <person name="Zhao X."/>
            <person name="Zhong W.Y."/>
            <person name="Ma X.K."/>
            <person name="Ma L."/>
            <person name="Huang J."/>
            <person name="Chen G.Z."/>
            <person name="Huang M.Z."/>
            <person name="Huang L."/>
            <person name="Peng D.H."/>
            <person name="Luo Y.B."/>
            <person name="Zou S.Q."/>
            <person name="Chen S.P."/>
            <person name="Lan S."/>
            <person name="Tsai W.C."/>
            <person name="Van de Peer Y."/>
            <person name="Liu Z.J."/>
        </authorList>
    </citation>
    <scope>NUCLEOTIDE SEQUENCE [LARGE SCALE GENOMIC DNA]</scope>
    <source>
        <strain evidence="3">Lor288</strain>
    </source>
</reference>
<feature type="domain" description="Rad4 beta-hairpin" evidence="2">
    <location>
        <begin position="112"/>
        <end position="163"/>
    </location>
</feature>
<dbReference type="Proteomes" id="UP001412067">
    <property type="component" value="Unassembled WGS sequence"/>
</dbReference>
<name>A0ABR2LKW0_9ASPA</name>
<dbReference type="InterPro" id="IPR004583">
    <property type="entry name" value="DNA_repair_Rad4"/>
</dbReference>